<dbReference type="RefSeq" id="WP_319007288.1">
    <property type="nucleotide sequence ID" value="NZ_JAWJZF010000092.1"/>
</dbReference>
<evidence type="ECO:0000313" key="5">
    <source>
        <dbReference type="EMBL" id="MDX2290671.1"/>
    </source>
</evidence>
<dbReference type="EMBL" id="JAWJZF010000092">
    <property type="protein sequence ID" value="MDX2290671.1"/>
    <property type="molecule type" value="Genomic_DNA"/>
</dbReference>
<reference evidence="5 6" key="1">
    <citation type="submission" date="2023-10" db="EMBL/GenBank/DDBJ databases">
        <authorList>
            <person name="Wang X.X."/>
        </authorList>
    </citation>
    <scope>NUCLEOTIDE SEQUENCE [LARGE SCALE GENOMIC DNA]</scope>
    <source>
        <strain evidence="5 6">NBRC 12816</strain>
    </source>
</reference>
<keyword evidence="6" id="KW-1185">Reference proteome</keyword>
<keyword evidence="5" id="KW-0282">Flagellum</keyword>
<evidence type="ECO:0000313" key="6">
    <source>
        <dbReference type="Proteomes" id="UP001278571"/>
    </source>
</evidence>
<name>A0ABU4JYW4_9ACTN</name>
<evidence type="ECO:0000259" key="4">
    <source>
        <dbReference type="Pfam" id="PF13677"/>
    </source>
</evidence>
<sequence length="101" mass="11706">MKVQEEHDSGTERWLVSYADFITLMFAFFVILYATSERNQEKVKNFQQSVEKYLIKAGSFGESGARVEAGEKNFYVIEPPNATYRQKKVDDIKLLETVETK</sequence>
<evidence type="ECO:0000256" key="1">
    <source>
        <dbReference type="ARBA" id="ARBA00004370"/>
    </source>
</evidence>
<dbReference type="InterPro" id="IPR025713">
    <property type="entry name" value="MotB-like_N_dom"/>
</dbReference>
<feature type="non-terminal residue" evidence="5">
    <location>
        <position position="101"/>
    </location>
</feature>
<organism evidence="5 6">
    <name type="scientific">Streptomyces roseolus</name>
    <dbReference type="NCBI Taxonomy" id="67358"/>
    <lineage>
        <taxon>Bacteria</taxon>
        <taxon>Bacillati</taxon>
        <taxon>Actinomycetota</taxon>
        <taxon>Actinomycetes</taxon>
        <taxon>Kitasatosporales</taxon>
        <taxon>Streptomycetaceae</taxon>
        <taxon>Streptomyces</taxon>
    </lineage>
</organism>
<dbReference type="Proteomes" id="UP001278571">
    <property type="component" value="Unassembled WGS sequence"/>
</dbReference>
<keyword evidence="5" id="KW-0966">Cell projection</keyword>
<keyword evidence="5" id="KW-0969">Cilium</keyword>
<protein>
    <submittedName>
        <fullName evidence="5">Flagellar motor protein MotB</fullName>
    </submittedName>
</protein>
<comment type="subcellular location">
    <subcellularLocation>
        <location evidence="1">Membrane</location>
    </subcellularLocation>
</comment>
<evidence type="ECO:0000256" key="3">
    <source>
        <dbReference type="SAM" id="Phobius"/>
    </source>
</evidence>
<evidence type="ECO:0000256" key="2">
    <source>
        <dbReference type="ARBA" id="ARBA00023136"/>
    </source>
</evidence>
<feature type="transmembrane region" description="Helical" evidence="3">
    <location>
        <begin position="15"/>
        <end position="34"/>
    </location>
</feature>
<comment type="caution">
    <text evidence="5">The sequence shown here is derived from an EMBL/GenBank/DDBJ whole genome shotgun (WGS) entry which is preliminary data.</text>
</comment>
<proteinExistence type="predicted"/>
<dbReference type="Pfam" id="PF13677">
    <property type="entry name" value="MotB_plug"/>
    <property type="match status" value="1"/>
</dbReference>
<keyword evidence="3" id="KW-0812">Transmembrane</keyword>
<accession>A0ABU4JYW4</accession>
<keyword evidence="2 3" id="KW-0472">Membrane</keyword>
<feature type="domain" description="Motility protein B-like N-terminal" evidence="4">
    <location>
        <begin position="5"/>
        <end position="51"/>
    </location>
</feature>
<gene>
    <name evidence="5" type="ORF">R2363_00480</name>
</gene>
<keyword evidence="3" id="KW-1133">Transmembrane helix</keyword>